<feature type="domain" description="C2" evidence="2">
    <location>
        <begin position="17"/>
        <end position="75"/>
    </location>
</feature>
<gene>
    <name evidence="3" type="ORF">GPECTOR_95g675</name>
</gene>
<evidence type="ECO:0000313" key="3">
    <source>
        <dbReference type="EMBL" id="KXZ43286.1"/>
    </source>
</evidence>
<reference evidence="4" key="1">
    <citation type="journal article" date="2016" name="Nat. Commun.">
        <title>The Gonium pectorale genome demonstrates co-option of cell cycle regulation during the evolution of multicellularity.</title>
        <authorList>
            <person name="Hanschen E.R."/>
            <person name="Marriage T.N."/>
            <person name="Ferris P.J."/>
            <person name="Hamaji T."/>
            <person name="Toyoda A."/>
            <person name="Fujiyama A."/>
            <person name="Neme R."/>
            <person name="Noguchi H."/>
            <person name="Minakuchi Y."/>
            <person name="Suzuki M."/>
            <person name="Kawai-Toyooka H."/>
            <person name="Smith D.R."/>
            <person name="Sparks H."/>
            <person name="Anderson J."/>
            <person name="Bakaric R."/>
            <person name="Luria V."/>
            <person name="Karger A."/>
            <person name="Kirschner M.W."/>
            <person name="Durand P.M."/>
            <person name="Michod R.E."/>
            <person name="Nozaki H."/>
            <person name="Olson B.J."/>
        </authorList>
    </citation>
    <scope>NUCLEOTIDE SEQUENCE [LARGE SCALE GENOMIC DNA]</scope>
    <source>
        <strain evidence="4">NIES-2863</strain>
    </source>
</reference>
<feature type="compositionally biased region" description="Low complexity" evidence="1">
    <location>
        <begin position="109"/>
        <end position="121"/>
    </location>
</feature>
<dbReference type="InterPro" id="IPR052981">
    <property type="entry name" value="Ingression_C2_domain"/>
</dbReference>
<accession>A0A150G081</accession>
<dbReference type="InterPro" id="IPR035892">
    <property type="entry name" value="C2_domain_sf"/>
</dbReference>
<dbReference type="AlphaFoldDB" id="A0A150G081"/>
<dbReference type="PANTHER" id="PTHR47052">
    <property type="entry name" value="CONSERVED SERINE PROLINE-RICH PROTEIN (AFU_ORTHOLOGUE AFUA_2G01790)"/>
    <property type="match status" value="1"/>
</dbReference>
<dbReference type="Gene3D" id="2.60.40.150">
    <property type="entry name" value="C2 domain"/>
    <property type="match status" value="1"/>
</dbReference>
<dbReference type="OrthoDB" id="419768at2759"/>
<keyword evidence="4" id="KW-1185">Reference proteome</keyword>
<dbReference type="STRING" id="33097.A0A150G081"/>
<evidence type="ECO:0000259" key="2">
    <source>
        <dbReference type="Pfam" id="PF00168"/>
    </source>
</evidence>
<sequence>MALEPGTLTITVEYAKDPYAVLRVGASSFRTKTHTDGGKNPINDNTVDLTIYDSDVGRDDIIGTTVISLAKAREQGSDHQQAAVRTKSGKQHGFVSVRLQFSRGGGVKAGQHPPAPGYGAPAPAPYPPQGHKYKHKGYKHKKKKKFGFFKF</sequence>
<dbReference type="Pfam" id="PF00168">
    <property type="entry name" value="C2"/>
    <property type="match status" value="1"/>
</dbReference>
<evidence type="ECO:0000256" key="1">
    <source>
        <dbReference type="SAM" id="MobiDB-lite"/>
    </source>
</evidence>
<protein>
    <recommendedName>
        <fullName evidence="2">C2 domain-containing protein</fullName>
    </recommendedName>
</protein>
<proteinExistence type="predicted"/>
<dbReference type="InterPro" id="IPR000008">
    <property type="entry name" value="C2_dom"/>
</dbReference>
<dbReference type="SUPFAM" id="SSF49562">
    <property type="entry name" value="C2 domain (Calcium/lipid-binding domain, CaLB)"/>
    <property type="match status" value="1"/>
</dbReference>
<feature type="region of interest" description="Disordered" evidence="1">
    <location>
        <begin position="105"/>
        <end position="137"/>
    </location>
</feature>
<comment type="caution">
    <text evidence="3">The sequence shown here is derived from an EMBL/GenBank/DDBJ whole genome shotgun (WGS) entry which is preliminary data.</text>
</comment>
<dbReference type="EMBL" id="LSYV01000096">
    <property type="protein sequence ID" value="KXZ43286.1"/>
    <property type="molecule type" value="Genomic_DNA"/>
</dbReference>
<dbReference type="Proteomes" id="UP000075714">
    <property type="component" value="Unassembled WGS sequence"/>
</dbReference>
<dbReference type="PANTHER" id="PTHR47052:SF3">
    <property type="entry name" value="INGRESSION PROTEIN 1"/>
    <property type="match status" value="1"/>
</dbReference>
<evidence type="ECO:0000313" key="4">
    <source>
        <dbReference type="Proteomes" id="UP000075714"/>
    </source>
</evidence>
<name>A0A150G081_GONPE</name>
<organism evidence="3 4">
    <name type="scientific">Gonium pectorale</name>
    <name type="common">Green alga</name>
    <dbReference type="NCBI Taxonomy" id="33097"/>
    <lineage>
        <taxon>Eukaryota</taxon>
        <taxon>Viridiplantae</taxon>
        <taxon>Chlorophyta</taxon>
        <taxon>core chlorophytes</taxon>
        <taxon>Chlorophyceae</taxon>
        <taxon>CS clade</taxon>
        <taxon>Chlamydomonadales</taxon>
        <taxon>Volvocaceae</taxon>
        <taxon>Gonium</taxon>
    </lineage>
</organism>